<dbReference type="Pfam" id="PF13442">
    <property type="entry name" value="Cytochrome_CBB3"/>
    <property type="match status" value="1"/>
</dbReference>
<evidence type="ECO:0000256" key="2">
    <source>
        <dbReference type="ARBA" id="ARBA00022617"/>
    </source>
</evidence>
<reference evidence="11" key="1">
    <citation type="journal article" date="2019" name="Int. J. Syst. Evol. Microbiol.">
        <title>The Global Catalogue of Microorganisms (GCM) 10K type strain sequencing project: providing services to taxonomists for standard genome sequencing and annotation.</title>
        <authorList>
            <consortium name="The Broad Institute Genomics Platform"/>
            <consortium name="The Broad Institute Genome Sequencing Center for Infectious Disease"/>
            <person name="Wu L."/>
            <person name="Ma J."/>
        </authorList>
    </citation>
    <scope>NUCLEOTIDE SEQUENCE [LARGE SCALE GENOMIC DNA]</scope>
    <source>
        <strain evidence="11">JCM 30234</strain>
    </source>
</reference>
<dbReference type="InterPro" id="IPR036909">
    <property type="entry name" value="Cyt_c-like_dom_sf"/>
</dbReference>
<comment type="caution">
    <text evidence="10">The sequence shown here is derived from an EMBL/GenBank/DDBJ whole genome shotgun (WGS) entry which is preliminary data.</text>
</comment>
<feature type="region of interest" description="Disordered" evidence="7">
    <location>
        <begin position="88"/>
        <end position="112"/>
    </location>
</feature>
<dbReference type="InterPro" id="IPR009056">
    <property type="entry name" value="Cyt_c-like_dom"/>
</dbReference>
<keyword evidence="8" id="KW-0732">Signal</keyword>
<evidence type="ECO:0000256" key="5">
    <source>
        <dbReference type="ARBA" id="ARBA00023004"/>
    </source>
</evidence>
<dbReference type="SUPFAM" id="SSF46626">
    <property type="entry name" value="Cytochrome c"/>
    <property type="match status" value="1"/>
</dbReference>
<dbReference type="RefSeq" id="WP_382360112.1">
    <property type="nucleotide sequence ID" value="NZ_JBHTGR010000055.1"/>
</dbReference>
<dbReference type="Proteomes" id="UP001596620">
    <property type="component" value="Unassembled WGS sequence"/>
</dbReference>
<keyword evidence="1" id="KW-0813">Transport</keyword>
<evidence type="ECO:0000313" key="10">
    <source>
        <dbReference type="EMBL" id="MFC7747784.1"/>
    </source>
</evidence>
<feature type="chain" id="PRO_5047304835" evidence="8">
    <location>
        <begin position="19"/>
        <end position="112"/>
    </location>
</feature>
<accession>A0ABW2UV70</accession>
<gene>
    <name evidence="10" type="primary">cccB</name>
    <name evidence="10" type="ORF">ACFQU8_11360</name>
</gene>
<evidence type="ECO:0000256" key="7">
    <source>
        <dbReference type="SAM" id="MobiDB-lite"/>
    </source>
</evidence>
<evidence type="ECO:0000313" key="11">
    <source>
        <dbReference type="Proteomes" id="UP001596620"/>
    </source>
</evidence>
<dbReference type="InterPro" id="IPR054782">
    <property type="entry name" value="Cytochro_C551"/>
</dbReference>
<evidence type="ECO:0000256" key="4">
    <source>
        <dbReference type="ARBA" id="ARBA00022982"/>
    </source>
</evidence>
<feature type="region of interest" description="Disordered" evidence="7">
    <location>
        <begin position="21"/>
        <end position="40"/>
    </location>
</feature>
<dbReference type="PIRSF" id="PIRSF000025">
    <property type="entry name" value="Cytc_Bsub_c550"/>
    <property type="match status" value="1"/>
</dbReference>
<dbReference type="InterPro" id="IPR012218">
    <property type="entry name" value="Cyt_c_BACSU-c550-type"/>
</dbReference>
<dbReference type="PANTHER" id="PTHR37823:SF4">
    <property type="entry name" value="MENAQUINOL-CYTOCHROME C REDUCTASE CYTOCHROME B_C SUBUNIT"/>
    <property type="match status" value="1"/>
</dbReference>
<feature type="signal peptide" evidence="8">
    <location>
        <begin position="1"/>
        <end position="18"/>
    </location>
</feature>
<dbReference type="PROSITE" id="PS51007">
    <property type="entry name" value="CYTC"/>
    <property type="match status" value="1"/>
</dbReference>
<keyword evidence="2 6" id="KW-0349">Heme</keyword>
<protein>
    <submittedName>
        <fullName evidence="10">Cytochrome c551</fullName>
    </submittedName>
</protein>
<keyword evidence="11" id="KW-1185">Reference proteome</keyword>
<proteinExistence type="predicted"/>
<keyword evidence="3 6" id="KW-0479">Metal-binding</keyword>
<evidence type="ECO:0000256" key="3">
    <source>
        <dbReference type="ARBA" id="ARBA00022723"/>
    </source>
</evidence>
<dbReference type="PROSITE" id="PS51257">
    <property type="entry name" value="PROKAR_LIPOPROTEIN"/>
    <property type="match status" value="1"/>
</dbReference>
<evidence type="ECO:0000256" key="8">
    <source>
        <dbReference type="SAM" id="SignalP"/>
    </source>
</evidence>
<name>A0ABW2UV70_9BACI</name>
<evidence type="ECO:0000256" key="1">
    <source>
        <dbReference type="ARBA" id="ARBA00022448"/>
    </source>
</evidence>
<evidence type="ECO:0000259" key="9">
    <source>
        <dbReference type="PROSITE" id="PS51007"/>
    </source>
</evidence>
<dbReference type="NCBIfam" id="NF045774">
    <property type="entry name" value="cytochro_C551"/>
    <property type="match status" value="1"/>
</dbReference>
<keyword evidence="5 6" id="KW-0408">Iron</keyword>
<evidence type="ECO:0000256" key="6">
    <source>
        <dbReference type="PROSITE-ProRule" id="PRU00433"/>
    </source>
</evidence>
<dbReference type="EMBL" id="JBHTGR010000055">
    <property type="protein sequence ID" value="MFC7747784.1"/>
    <property type="molecule type" value="Genomic_DNA"/>
</dbReference>
<keyword evidence="4" id="KW-0249">Electron transport</keyword>
<dbReference type="Gene3D" id="1.10.760.10">
    <property type="entry name" value="Cytochrome c-like domain"/>
    <property type="match status" value="1"/>
</dbReference>
<feature type="domain" description="Cytochrome c" evidence="9">
    <location>
        <begin position="39"/>
        <end position="112"/>
    </location>
</feature>
<dbReference type="InterPro" id="IPR051811">
    <property type="entry name" value="Cytochrome_c550/c551-like"/>
</dbReference>
<sequence length="112" mass="11420">MKKWLMTMLFGAALVLGACGGGGDGGNEESTGSNGGGKVDANAAEKIFDSNCANCHGADLSGNVGPDLTSVGSDHSADDIKKIIHEGKGQMPPQDVSDEDAQTLADWLAQKN</sequence>
<organism evidence="10 11">
    <name type="scientific">Lentibacillus kimchii</name>
    <dbReference type="NCBI Taxonomy" id="1542911"/>
    <lineage>
        <taxon>Bacteria</taxon>
        <taxon>Bacillati</taxon>
        <taxon>Bacillota</taxon>
        <taxon>Bacilli</taxon>
        <taxon>Bacillales</taxon>
        <taxon>Bacillaceae</taxon>
        <taxon>Lentibacillus</taxon>
    </lineage>
</organism>
<dbReference type="PANTHER" id="PTHR37823">
    <property type="entry name" value="CYTOCHROME C-553-LIKE"/>
    <property type="match status" value="1"/>
</dbReference>